<gene>
    <name evidence="2" type="ORF">MCOR33_011726</name>
</gene>
<keyword evidence="1" id="KW-0732">Signal</keyword>
<accession>A0ABQ8N1T0</accession>
<organism evidence="2 3">
    <name type="scientific">Pyricularia grisea</name>
    <name type="common">Crabgrass-specific blast fungus</name>
    <name type="synonym">Magnaporthe grisea</name>
    <dbReference type="NCBI Taxonomy" id="148305"/>
    <lineage>
        <taxon>Eukaryota</taxon>
        <taxon>Fungi</taxon>
        <taxon>Dikarya</taxon>
        <taxon>Ascomycota</taxon>
        <taxon>Pezizomycotina</taxon>
        <taxon>Sordariomycetes</taxon>
        <taxon>Sordariomycetidae</taxon>
        <taxon>Magnaporthales</taxon>
        <taxon>Pyriculariaceae</taxon>
        <taxon>Pyricularia</taxon>
    </lineage>
</organism>
<sequence>MKSSFILTLAAAAAIVSAKPPHPDDEKHPWSPDLPELTPEMKRACENMRCNGIKLEDASSPGPRGEFVYSGDLYGLEQQGRCIEPVPGARITKEELAATGDQLACHVLVLLADEGELMGYGKAPLGKNVKAWFTLGENPSGDVWEFTTSPNTQYPSYCNVHLKDPTKRLPYGVVVLGRVAGEYQLMLNHGQFVSAIGYSTMLPE</sequence>
<feature type="signal peptide" evidence="1">
    <location>
        <begin position="1"/>
        <end position="18"/>
    </location>
</feature>
<evidence type="ECO:0000256" key="1">
    <source>
        <dbReference type="SAM" id="SignalP"/>
    </source>
</evidence>
<protein>
    <submittedName>
        <fullName evidence="2">Uncharacterized protein</fullName>
    </submittedName>
</protein>
<evidence type="ECO:0000313" key="3">
    <source>
        <dbReference type="Proteomes" id="UP001059893"/>
    </source>
</evidence>
<name>A0ABQ8N1T0_PYRGI</name>
<reference evidence="2" key="1">
    <citation type="submission" date="2021-01" db="EMBL/GenBank/DDBJ databases">
        <title>Deciphering the adaptive evolutionary patterns associated with biogeogrpahic diversity in the finger millet blast pathogen Magnaporthe oryzae in Eastern Africa.</title>
        <authorList>
            <person name="Onyema G."/>
            <person name="Shittu T.A."/>
            <person name="Dodsworth S."/>
            <person name="Devilliers S."/>
            <person name="Muthumeenakshi S."/>
            <person name="Sreenivasaprasad S."/>
        </authorList>
    </citation>
    <scope>NUCLEOTIDE SEQUENCE</scope>
    <source>
        <strain evidence="2">D15/s37</strain>
    </source>
</reference>
<keyword evidence="3" id="KW-1185">Reference proteome</keyword>
<proteinExistence type="predicted"/>
<feature type="chain" id="PRO_5045796618" evidence="1">
    <location>
        <begin position="19"/>
        <end position="204"/>
    </location>
</feature>
<evidence type="ECO:0000313" key="2">
    <source>
        <dbReference type="EMBL" id="KAI6289763.1"/>
    </source>
</evidence>
<comment type="caution">
    <text evidence="2">The sequence shown here is derived from an EMBL/GenBank/DDBJ whole genome shotgun (WGS) entry which is preliminary data.</text>
</comment>
<dbReference type="Proteomes" id="UP001059893">
    <property type="component" value="Unassembled WGS sequence"/>
</dbReference>
<dbReference type="EMBL" id="JABSND010000623">
    <property type="protein sequence ID" value="KAI6289763.1"/>
    <property type="molecule type" value="Genomic_DNA"/>
</dbReference>